<keyword evidence="7 8" id="KW-0472">Membrane</keyword>
<dbReference type="GO" id="GO:0006508">
    <property type="term" value="P:proteolysis"/>
    <property type="evidence" value="ECO:0007669"/>
    <property type="project" value="UniProtKB-KW"/>
</dbReference>
<proteinExistence type="predicted"/>
<keyword evidence="3" id="KW-0645">Protease</keyword>
<keyword evidence="6 8" id="KW-1133">Transmembrane helix</keyword>
<feature type="transmembrane region" description="Helical" evidence="8">
    <location>
        <begin position="29"/>
        <end position="46"/>
    </location>
</feature>
<accession>A0A1F2PBE6</accession>
<comment type="subcellular location">
    <subcellularLocation>
        <location evidence="1">Cell membrane</location>
        <topology evidence="1">Multi-pass membrane protein</topology>
    </subcellularLocation>
</comment>
<dbReference type="AlphaFoldDB" id="A0A1F2PBE6"/>
<evidence type="ECO:0000256" key="8">
    <source>
        <dbReference type="SAM" id="Phobius"/>
    </source>
</evidence>
<dbReference type="EMBL" id="LYOS01000002">
    <property type="protein sequence ID" value="OFV68232.1"/>
    <property type="molecule type" value="Genomic_DNA"/>
</dbReference>
<name>A0A1F2PBE6_9EURY</name>
<reference evidence="9" key="1">
    <citation type="submission" date="2016-05" db="EMBL/GenBank/DDBJ databases">
        <title>Microbial consortia oxidize butane by reversing methanogenesis.</title>
        <authorList>
            <person name="Laso-Perez R."/>
            <person name="Richter M."/>
            <person name="Wegener G."/>
            <person name="Musat F."/>
        </authorList>
    </citation>
    <scope>NUCLEOTIDE SEQUENCE [LARGE SCALE GENOMIC DNA]</scope>
    <source>
        <strain evidence="9">BOX2</strain>
    </source>
</reference>
<evidence type="ECO:0000256" key="1">
    <source>
        <dbReference type="ARBA" id="ARBA00004651"/>
    </source>
</evidence>
<dbReference type="GO" id="GO:0005886">
    <property type="term" value="C:plasma membrane"/>
    <property type="evidence" value="ECO:0007669"/>
    <property type="project" value="UniProtKB-SubCell"/>
</dbReference>
<dbReference type="GO" id="GO:0008233">
    <property type="term" value="F:peptidase activity"/>
    <property type="evidence" value="ECO:0007669"/>
    <property type="project" value="UniProtKB-KW"/>
</dbReference>
<evidence type="ECO:0000256" key="5">
    <source>
        <dbReference type="ARBA" id="ARBA00022801"/>
    </source>
</evidence>
<dbReference type="NCBIfam" id="TIGR04178">
    <property type="entry name" value="exo_archaeo"/>
    <property type="match status" value="1"/>
</dbReference>
<dbReference type="Proteomes" id="UP000186940">
    <property type="component" value="Unassembled WGS sequence"/>
</dbReference>
<dbReference type="InterPro" id="IPR026392">
    <property type="entry name" value="Exo/Archaeosortase_dom"/>
</dbReference>
<evidence type="ECO:0000256" key="4">
    <source>
        <dbReference type="ARBA" id="ARBA00022692"/>
    </source>
</evidence>
<gene>
    <name evidence="9" type="ORF">SCAL_000872</name>
</gene>
<comment type="caution">
    <text evidence="9">The sequence shown here is derived from an EMBL/GenBank/DDBJ whole genome shotgun (WGS) entry which is preliminary data.</text>
</comment>
<evidence type="ECO:0000256" key="3">
    <source>
        <dbReference type="ARBA" id="ARBA00022670"/>
    </source>
</evidence>
<dbReference type="PATRIC" id="fig|1838285.3.peg.880"/>
<feature type="transmembrane region" description="Helical" evidence="8">
    <location>
        <begin position="180"/>
        <end position="202"/>
    </location>
</feature>
<organism evidence="9 10">
    <name type="scientific">Candidatus Syntropharchaeum caldarium</name>
    <dbReference type="NCBI Taxonomy" id="1838285"/>
    <lineage>
        <taxon>Archaea</taxon>
        <taxon>Methanobacteriati</taxon>
        <taxon>Methanobacteriota</taxon>
        <taxon>Stenosarchaea group</taxon>
        <taxon>Methanomicrobia</taxon>
        <taxon>Methanosarcinales</taxon>
        <taxon>ANME-2 cluster</taxon>
        <taxon>Candidatus Syntropharchaeum</taxon>
    </lineage>
</organism>
<evidence type="ECO:0000313" key="10">
    <source>
        <dbReference type="Proteomes" id="UP000186940"/>
    </source>
</evidence>
<evidence type="ECO:0000313" key="9">
    <source>
        <dbReference type="EMBL" id="OFV68232.1"/>
    </source>
</evidence>
<evidence type="ECO:0000256" key="2">
    <source>
        <dbReference type="ARBA" id="ARBA00022475"/>
    </source>
</evidence>
<sequence>MTNFKNIILFLFIFALFLGATVEISEGSIPLGIFLLLIALALISRIKVGKSHIVPESRLHMLLGVLILVADIAYNILTQSSLGTLDIMTFMLGISLVAYDIKNEEISRMGAFGTYMSTTFLLLFIPLFIIFGRLDIAFMHIFDHYFVLLPMVKILNVIGIPVEVLATETVHIPGVEEMNVVIGGPCSGLYSMFLLVGIMVGYMKIEQIERHKFYSLLGITVIVAYFANLMRVTAICLAAFFYGKEVMYMVHVHLGWIVFVIVVAILLYILNKMADVKRSWH</sequence>
<keyword evidence="2" id="KW-1003">Cell membrane</keyword>
<evidence type="ECO:0000256" key="7">
    <source>
        <dbReference type="ARBA" id="ARBA00023136"/>
    </source>
</evidence>
<keyword evidence="4 8" id="KW-0812">Transmembrane</keyword>
<keyword evidence="10" id="KW-1185">Reference proteome</keyword>
<dbReference type="Pfam" id="PF09721">
    <property type="entry name" value="Exosortase_EpsH"/>
    <property type="match status" value="1"/>
</dbReference>
<feature type="transmembrane region" description="Helical" evidence="8">
    <location>
        <begin position="120"/>
        <end position="142"/>
    </location>
</feature>
<dbReference type="InterPro" id="IPR019127">
    <property type="entry name" value="Exosortase"/>
</dbReference>
<keyword evidence="5" id="KW-0378">Hydrolase</keyword>
<protein>
    <submittedName>
        <fullName evidence="9">Archaeosortase C, PEF-CTERM variant</fullName>
    </submittedName>
</protein>
<evidence type="ECO:0000256" key="6">
    <source>
        <dbReference type="ARBA" id="ARBA00022989"/>
    </source>
</evidence>
<feature type="transmembrane region" description="Helical" evidence="8">
    <location>
        <begin position="248"/>
        <end position="270"/>
    </location>
</feature>
<dbReference type="NCBIfam" id="TIGR03762">
    <property type="entry name" value="archaeo_artC"/>
    <property type="match status" value="1"/>
</dbReference>
<dbReference type="InterPro" id="IPR022504">
    <property type="entry name" value="Exosortase_arc"/>
</dbReference>
<feature type="transmembrane region" description="Helical" evidence="8">
    <location>
        <begin position="214"/>
        <end position="242"/>
    </location>
</feature>
<feature type="transmembrane region" description="Helical" evidence="8">
    <location>
        <begin position="58"/>
        <end position="76"/>
    </location>
</feature>